<dbReference type="EMBL" id="UINC01114664">
    <property type="protein sequence ID" value="SVC85132.1"/>
    <property type="molecule type" value="Genomic_DNA"/>
</dbReference>
<dbReference type="AlphaFoldDB" id="A0A382QK78"/>
<name>A0A382QK78_9ZZZZ</name>
<organism evidence="1">
    <name type="scientific">marine metagenome</name>
    <dbReference type="NCBI Taxonomy" id="408172"/>
    <lineage>
        <taxon>unclassified sequences</taxon>
        <taxon>metagenomes</taxon>
        <taxon>ecological metagenomes</taxon>
    </lineage>
</organism>
<reference evidence="1" key="1">
    <citation type="submission" date="2018-05" db="EMBL/GenBank/DDBJ databases">
        <authorList>
            <person name="Lanie J.A."/>
            <person name="Ng W.-L."/>
            <person name="Kazmierczak K.M."/>
            <person name="Andrzejewski T.M."/>
            <person name="Davidsen T.M."/>
            <person name="Wayne K.J."/>
            <person name="Tettelin H."/>
            <person name="Glass J.I."/>
            <person name="Rusch D."/>
            <person name="Podicherti R."/>
            <person name="Tsui H.-C.T."/>
            <person name="Winkler M.E."/>
        </authorList>
    </citation>
    <scope>NUCLEOTIDE SEQUENCE</scope>
</reference>
<feature type="non-terminal residue" evidence="1">
    <location>
        <position position="206"/>
    </location>
</feature>
<accession>A0A382QK78</accession>
<gene>
    <name evidence="1" type="ORF">METZ01_LOCUS337986</name>
</gene>
<proteinExistence type="predicted"/>
<sequence>MAKPQEPFVFVTLQGPDDGGDFGPGTPGTKTGGIQEAIDHAHAICRDVYIWGGRGGLHEGKGLPDNIYRLEETLRIPWSQDFRLDGGNYLLHYTGDSGPAVHIDSQMNCRYKFGLIASNAPGPVVCIKPELPGPDDFTVITASIFDFSCVVSHHPDGVSIQLDSSTGPIINSFFFAEETNSTGTGVYLSDNGGQGHAISNNSIRVM</sequence>
<evidence type="ECO:0008006" key="2">
    <source>
        <dbReference type="Google" id="ProtNLM"/>
    </source>
</evidence>
<evidence type="ECO:0000313" key="1">
    <source>
        <dbReference type="EMBL" id="SVC85132.1"/>
    </source>
</evidence>
<protein>
    <recommendedName>
        <fullName evidence="2">Right handed beta helix domain-containing protein</fullName>
    </recommendedName>
</protein>